<dbReference type="SUPFAM" id="SSF46689">
    <property type="entry name" value="Homeodomain-like"/>
    <property type="match status" value="1"/>
</dbReference>
<evidence type="ECO:0000313" key="4">
    <source>
        <dbReference type="EMBL" id="SCM79132.1"/>
    </source>
</evidence>
<dbReference type="SUPFAM" id="SSF48498">
    <property type="entry name" value="Tetracyclin repressor-like, C-terminal domain"/>
    <property type="match status" value="1"/>
</dbReference>
<dbReference type="InterPro" id="IPR050109">
    <property type="entry name" value="HTH-type_TetR-like_transc_reg"/>
</dbReference>
<dbReference type="EMBL" id="FMJD01000013">
    <property type="protein sequence ID" value="SCM79132.1"/>
    <property type="molecule type" value="Genomic_DNA"/>
</dbReference>
<dbReference type="InterPro" id="IPR001647">
    <property type="entry name" value="HTH_TetR"/>
</dbReference>
<dbReference type="PANTHER" id="PTHR30055">
    <property type="entry name" value="HTH-TYPE TRANSCRIPTIONAL REGULATOR RUTR"/>
    <property type="match status" value="1"/>
</dbReference>
<dbReference type="GO" id="GO:0003700">
    <property type="term" value="F:DNA-binding transcription factor activity"/>
    <property type="evidence" value="ECO:0007669"/>
    <property type="project" value="TreeGrafter"/>
</dbReference>
<dbReference type="Pfam" id="PF17937">
    <property type="entry name" value="TetR_C_28"/>
    <property type="match status" value="1"/>
</dbReference>
<organism evidence="4">
    <name type="scientific">uncultured Pleomorphomonas sp</name>
    <dbReference type="NCBI Taxonomy" id="442121"/>
    <lineage>
        <taxon>Bacteria</taxon>
        <taxon>Pseudomonadati</taxon>
        <taxon>Pseudomonadota</taxon>
        <taxon>Alphaproteobacteria</taxon>
        <taxon>Hyphomicrobiales</taxon>
        <taxon>Pleomorphomonadaceae</taxon>
        <taxon>Pleomorphomonas</taxon>
        <taxon>environmental samples</taxon>
    </lineage>
</organism>
<reference evidence="4" key="1">
    <citation type="submission" date="2016-08" db="EMBL/GenBank/DDBJ databases">
        <authorList>
            <person name="Seilhamer J.J."/>
        </authorList>
    </citation>
    <scope>NUCLEOTIDE SEQUENCE</scope>
    <source>
        <strain evidence="4">86</strain>
    </source>
</reference>
<evidence type="ECO:0000256" key="2">
    <source>
        <dbReference type="PROSITE-ProRule" id="PRU00335"/>
    </source>
</evidence>
<protein>
    <submittedName>
        <fullName evidence="4">HTH-type transcriptional regulator</fullName>
    </submittedName>
</protein>
<keyword evidence="1 2" id="KW-0238">DNA-binding</keyword>
<dbReference type="InterPro" id="IPR036271">
    <property type="entry name" value="Tet_transcr_reg_TetR-rel_C_sf"/>
</dbReference>
<dbReference type="Pfam" id="PF00440">
    <property type="entry name" value="TetR_N"/>
    <property type="match status" value="1"/>
</dbReference>
<feature type="domain" description="HTH tetR-type" evidence="3">
    <location>
        <begin position="17"/>
        <end position="77"/>
    </location>
</feature>
<dbReference type="PANTHER" id="PTHR30055:SF148">
    <property type="entry name" value="TETR-FAMILY TRANSCRIPTIONAL REGULATOR"/>
    <property type="match status" value="1"/>
</dbReference>
<accession>A0A212LNL3</accession>
<dbReference type="InterPro" id="IPR041479">
    <property type="entry name" value="TetR_CgmR_C"/>
</dbReference>
<dbReference type="PROSITE" id="PS50977">
    <property type="entry name" value="HTH_TETR_2"/>
    <property type="match status" value="1"/>
</dbReference>
<name>A0A212LNL3_9HYPH</name>
<dbReference type="AlphaFoldDB" id="A0A212LNL3"/>
<sequence length="191" mass="20960">MATDYPETGYRRRKQPELVQRALLDHAARLAVEQGLAAVTVQAVAEAAGVTKGGLLHHFPSKQALIDAVFADLLEALDRDLDARIAADPDPHGIFTRAYVESVFDMSPDADGAIWAALSISMLTDPKPRRLWSEWVKTRQERHRATDGTPALAAIRLAADGIWLADLTGVVVEERAAMRDFLIRQTRANAP</sequence>
<dbReference type="InterPro" id="IPR009057">
    <property type="entry name" value="Homeodomain-like_sf"/>
</dbReference>
<dbReference type="GO" id="GO:0000976">
    <property type="term" value="F:transcription cis-regulatory region binding"/>
    <property type="evidence" value="ECO:0007669"/>
    <property type="project" value="TreeGrafter"/>
</dbReference>
<dbReference type="Gene3D" id="1.10.357.10">
    <property type="entry name" value="Tetracycline Repressor, domain 2"/>
    <property type="match status" value="1"/>
</dbReference>
<evidence type="ECO:0000256" key="1">
    <source>
        <dbReference type="ARBA" id="ARBA00023125"/>
    </source>
</evidence>
<feature type="DNA-binding region" description="H-T-H motif" evidence="2">
    <location>
        <begin position="40"/>
        <end position="59"/>
    </location>
</feature>
<proteinExistence type="predicted"/>
<gene>
    <name evidence="4" type="ORF">KL86PLE_90250</name>
</gene>
<evidence type="ECO:0000259" key="3">
    <source>
        <dbReference type="PROSITE" id="PS50977"/>
    </source>
</evidence>
<dbReference type="PRINTS" id="PR00455">
    <property type="entry name" value="HTHTETR"/>
</dbReference>
<dbReference type="RefSeq" id="WP_288198403.1">
    <property type="nucleotide sequence ID" value="NZ_LT608334.1"/>
</dbReference>